<keyword evidence="2" id="KW-1133">Transmembrane helix</keyword>
<evidence type="ECO:0000313" key="3">
    <source>
        <dbReference type="EMBL" id="MFD1934964.1"/>
    </source>
</evidence>
<feature type="region of interest" description="Disordered" evidence="1">
    <location>
        <begin position="43"/>
        <end position="65"/>
    </location>
</feature>
<comment type="caution">
    <text evidence="3">The sequence shown here is derived from an EMBL/GenBank/DDBJ whole genome shotgun (WGS) entry which is preliminary data.</text>
</comment>
<keyword evidence="2" id="KW-0472">Membrane</keyword>
<protein>
    <submittedName>
        <fullName evidence="3">Uncharacterized protein</fullName>
    </submittedName>
</protein>
<dbReference type="Proteomes" id="UP001597368">
    <property type="component" value="Unassembled WGS sequence"/>
</dbReference>
<dbReference type="RefSeq" id="WP_379575078.1">
    <property type="nucleotide sequence ID" value="NZ_JBHUFV010000038.1"/>
</dbReference>
<dbReference type="EMBL" id="JBHUFV010000038">
    <property type="protein sequence ID" value="MFD1934964.1"/>
    <property type="molecule type" value="Genomic_DNA"/>
</dbReference>
<evidence type="ECO:0000313" key="4">
    <source>
        <dbReference type="Proteomes" id="UP001597368"/>
    </source>
</evidence>
<gene>
    <name evidence="3" type="ORF">ACFSKW_26170</name>
</gene>
<sequence length="65" mass="7096">MTALVIRGFKAMGMTAFITVPAFLGLAGWAMWVEISRHEAVQRDPWPPSTALGRPARSRGAERGN</sequence>
<name>A0ABW4T3G0_9ACTN</name>
<keyword evidence="4" id="KW-1185">Reference proteome</keyword>
<reference evidence="4" key="1">
    <citation type="journal article" date="2019" name="Int. J. Syst. Evol. Microbiol.">
        <title>The Global Catalogue of Microorganisms (GCM) 10K type strain sequencing project: providing services to taxonomists for standard genome sequencing and annotation.</title>
        <authorList>
            <consortium name="The Broad Institute Genomics Platform"/>
            <consortium name="The Broad Institute Genome Sequencing Center for Infectious Disease"/>
            <person name="Wu L."/>
            <person name="Ma J."/>
        </authorList>
    </citation>
    <scope>NUCLEOTIDE SEQUENCE [LARGE SCALE GENOMIC DNA]</scope>
    <source>
        <strain evidence="4">ICMP 6774ER</strain>
    </source>
</reference>
<accession>A0ABW4T3G0</accession>
<organism evidence="3 4">
    <name type="scientific">Nonomuraea mangrovi</name>
    <dbReference type="NCBI Taxonomy" id="2316207"/>
    <lineage>
        <taxon>Bacteria</taxon>
        <taxon>Bacillati</taxon>
        <taxon>Actinomycetota</taxon>
        <taxon>Actinomycetes</taxon>
        <taxon>Streptosporangiales</taxon>
        <taxon>Streptosporangiaceae</taxon>
        <taxon>Nonomuraea</taxon>
    </lineage>
</organism>
<proteinExistence type="predicted"/>
<keyword evidence="2" id="KW-0812">Transmembrane</keyword>
<feature type="transmembrane region" description="Helical" evidence="2">
    <location>
        <begin position="12"/>
        <end position="33"/>
    </location>
</feature>
<evidence type="ECO:0000256" key="2">
    <source>
        <dbReference type="SAM" id="Phobius"/>
    </source>
</evidence>
<evidence type="ECO:0000256" key="1">
    <source>
        <dbReference type="SAM" id="MobiDB-lite"/>
    </source>
</evidence>